<dbReference type="Gene3D" id="3.90.1200.10">
    <property type="match status" value="1"/>
</dbReference>
<proteinExistence type="predicted"/>
<dbReference type="EMBL" id="MFGO01000018">
    <property type="protein sequence ID" value="OGF40873.1"/>
    <property type="molecule type" value="Genomic_DNA"/>
</dbReference>
<protein>
    <recommendedName>
        <fullName evidence="1">Aminoglycoside phosphotransferase domain-containing protein</fullName>
    </recommendedName>
</protein>
<dbReference type="InterPro" id="IPR002575">
    <property type="entry name" value="Aminoglycoside_PTrfase"/>
</dbReference>
<dbReference type="InterPro" id="IPR011009">
    <property type="entry name" value="Kinase-like_dom_sf"/>
</dbReference>
<dbReference type="AlphaFoldDB" id="A0A1F5TPI5"/>
<evidence type="ECO:0000313" key="2">
    <source>
        <dbReference type="EMBL" id="OGF40873.1"/>
    </source>
</evidence>
<feature type="domain" description="Aminoglycoside phosphotransferase" evidence="1">
    <location>
        <begin position="35"/>
        <end position="225"/>
    </location>
</feature>
<evidence type="ECO:0000259" key="1">
    <source>
        <dbReference type="Pfam" id="PF01636"/>
    </source>
</evidence>
<organism evidence="2 3">
    <name type="scientific">Candidatus Falkowbacteria bacterium RIFOXYD2_FULL_34_120</name>
    <dbReference type="NCBI Taxonomy" id="1798007"/>
    <lineage>
        <taxon>Bacteria</taxon>
        <taxon>Candidatus Falkowiibacteriota</taxon>
    </lineage>
</organism>
<name>A0A1F5TPI5_9BACT</name>
<evidence type="ECO:0000313" key="3">
    <source>
        <dbReference type="Proteomes" id="UP000177579"/>
    </source>
</evidence>
<comment type="caution">
    <text evidence="2">The sequence shown here is derived from an EMBL/GenBank/DDBJ whole genome shotgun (WGS) entry which is preliminary data.</text>
</comment>
<dbReference type="Proteomes" id="UP000177579">
    <property type="component" value="Unassembled WGS sequence"/>
</dbReference>
<dbReference type="InterPro" id="IPR052077">
    <property type="entry name" value="CcrZ_PhaseVar_Mediator"/>
</dbReference>
<dbReference type="SUPFAM" id="SSF56112">
    <property type="entry name" value="Protein kinase-like (PK-like)"/>
    <property type="match status" value="1"/>
</dbReference>
<gene>
    <name evidence="2" type="ORF">A2531_03855</name>
</gene>
<dbReference type="Gene3D" id="3.30.200.20">
    <property type="entry name" value="Phosphorylase Kinase, domain 1"/>
    <property type="match status" value="1"/>
</dbReference>
<accession>A0A1F5TPI5</accession>
<sequence>MGKDFVKNMIFKKNDVFRYLRDKKIFRKYTILGMKTGLSNNNYIIESYGKKYLVRSNKNKANKLTNILKNEHYVLRFLEKRKIKFVPKSIFYDEKNNVHVLTYLDGRKCKFKNVSYSGMEQAVSKLHQINELAGEYTLFCREQKIKVFKPRCVIDDVRDQAIHLISQIKKDNIFFANKKWVLKSLEKDFENYKPNKKKIFLNHGDPSDNLILHNKNIYIIDWEYTKFTYGPGLSHILAYSRIDKKKEKKLLEYYAEISGFDLGELKYRTYYEKLMHYILKVSKVCYKAQTNKFFSKEDIRINRGNIEIMKNNYLKLKKTLTFFK</sequence>
<dbReference type="Pfam" id="PF01636">
    <property type="entry name" value="APH"/>
    <property type="match status" value="1"/>
</dbReference>
<dbReference type="PANTHER" id="PTHR40086">
    <property type="entry name" value="PHOSPHOTRANSFERASE YTMP-RELATED"/>
    <property type="match status" value="1"/>
</dbReference>
<dbReference type="PANTHER" id="PTHR40086:SF1">
    <property type="entry name" value="CELL CYCLE REGULATOR CCRZ"/>
    <property type="match status" value="1"/>
</dbReference>
<reference evidence="2 3" key="1">
    <citation type="journal article" date="2016" name="Nat. Commun.">
        <title>Thousands of microbial genomes shed light on interconnected biogeochemical processes in an aquifer system.</title>
        <authorList>
            <person name="Anantharaman K."/>
            <person name="Brown C.T."/>
            <person name="Hug L.A."/>
            <person name="Sharon I."/>
            <person name="Castelle C.J."/>
            <person name="Probst A.J."/>
            <person name="Thomas B.C."/>
            <person name="Singh A."/>
            <person name="Wilkins M.J."/>
            <person name="Karaoz U."/>
            <person name="Brodie E.L."/>
            <person name="Williams K.H."/>
            <person name="Hubbard S.S."/>
            <person name="Banfield J.F."/>
        </authorList>
    </citation>
    <scope>NUCLEOTIDE SEQUENCE [LARGE SCALE GENOMIC DNA]</scope>
</reference>